<comment type="caution">
    <text evidence="2">The sequence shown here is derived from an EMBL/GenBank/DDBJ whole genome shotgun (WGS) entry which is preliminary data.</text>
</comment>
<sequence length="86" mass="9762">HAVGPGSELFSKRPSALALANVSVQEKKREWQRLQKQKKQMQLDREKLKEKELHWNGRAGGLELSVTKSKKTALPPLDDAVRCLNM</sequence>
<proteinExistence type="predicted"/>
<organism evidence="2 3">
    <name type="scientific">Aphanomyces astaci</name>
    <name type="common">Crayfish plague agent</name>
    <dbReference type="NCBI Taxonomy" id="112090"/>
    <lineage>
        <taxon>Eukaryota</taxon>
        <taxon>Sar</taxon>
        <taxon>Stramenopiles</taxon>
        <taxon>Oomycota</taxon>
        <taxon>Saprolegniomycetes</taxon>
        <taxon>Saprolegniales</taxon>
        <taxon>Verrucalvaceae</taxon>
        <taxon>Aphanomyces</taxon>
    </lineage>
</organism>
<protein>
    <submittedName>
        <fullName evidence="2">Uncharacterized protein</fullName>
    </submittedName>
</protein>
<accession>A0A397EJD5</accession>
<evidence type="ECO:0000256" key="1">
    <source>
        <dbReference type="SAM" id="Coils"/>
    </source>
</evidence>
<dbReference type="Proteomes" id="UP000266196">
    <property type="component" value="Unassembled WGS sequence"/>
</dbReference>
<feature type="coiled-coil region" evidence="1">
    <location>
        <begin position="24"/>
        <end position="54"/>
    </location>
</feature>
<evidence type="ECO:0000313" key="2">
    <source>
        <dbReference type="EMBL" id="RHY94688.1"/>
    </source>
</evidence>
<dbReference type="AlphaFoldDB" id="A0A397EJD5"/>
<name>A0A397EJD5_APHAT</name>
<feature type="non-terminal residue" evidence="2">
    <location>
        <position position="1"/>
    </location>
</feature>
<evidence type="ECO:0000313" key="3">
    <source>
        <dbReference type="Proteomes" id="UP000266196"/>
    </source>
</evidence>
<keyword evidence="1" id="KW-0175">Coiled coil</keyword>
<dbReference type="EMBL" id="QUTE01017041">
    <property type="protein sequence ID" value="RHY94688.1"/>
    <property type="molecule type" value="Genomic_DNA"/>
</dbReference>
<reference evidence="2 3" key="1">
    <citation type="submission" date="2018-08" db="EMBL/GenBank/DDBJ databases">
        <title>Aphanomyces genome sequencing and annotation.</title>
        <authorList>
            <person name="Minardi D."/>
            <person name="Oidtmann B."/>
            <person name="Van Der Giezen M."/>
            <person name="Studholme D.J."/>
        </authorList>
    </citation>
    <scope>NUCLEOTIDE SEQUENCE [LARGE SCALE GENOMIC DNA]</scope>
    <source>
        <strain evidence="2 3">197901</strain>
    </source>
</reference>
<gene>
    <name evidence="2" type="ORF">DYB31_015976</name>
</gene>